<dbReference type="InterPro" id="IPR039693">
    <property type="entry name" value="Rtr1/RPAP2"/>
</dbReference>
<evidence type="ECO:0000256" key="4">
    <source>
        <dbReference type="ARBA" id="ARBA00022771"/>
    </source>
</evidence>
<keyword evidence="7 12" id="KW-0904">Protein phosphatase</keyword>
<dbReference type="Proteomes" id="UP001153292">
    <property type="component" value="Chromosome 5"/>
</dbReference>
<comment type="catalytic activity">
    <reaction evidence="9 12">
        <text>O-phospho-L-seryl-[protein] + H2O = L-seryl-[protein] + phosphate</text>
        <dbReference type="Rhea" id="RHEA:20629"/>
        <dbReference type="Rhea" id="RHEA-COMP:9863"/>
        <dbReference type="Rhea" id="RHEA-COMP:11604"/>
        <dbReference type="ChEBI" id="CHEBI:15377"/>
        <dbReference type="ChEBI" id="CHEBI:29999"/>
        <dbReference type="ChEBI" id="CHEBI:43474"/>
        <dbReference type="ChEBI" id="CHEBI:83421"/>
        <dbReference type="EC" id="3.1.3.16"/>
    </reaction>
</comment>
<evidence type="ECO:0000256" key="13">
    <source>
        <dbReference type="SAM" id="MobiDB-lite"/>
    </source>
</evidence>
<keyword evidence="6 12" id="KW-0862">Zinc</keyword>
<evidence type="ECO:0000256" key="1">
    <source>
        <dbReference type="ARBA" id="ARBA00004123"/>
    </source>
</evidence>
<evidence type="ECO:0000256" key="10">
    <source>
        <dbReference type="ARBA" id="ARBA00048336"/>
    </source>
</evidence>
<accession>A0ABN8B801</accession>
<evidence type="ECO:0000256" key="7">
    <source>
        <dbReference type="ARBA" id="ARBA00022912"/>
    </source>
</evidence>
<evidence type="ECO:0000256" key="6">
    <source>
        <dbReference type="ARBA" id="ARBA00022833"/>
    </source>
</evidence>
<keyword evidence="16" id="KW-1185">Reference proteome</keyword>
<evidence type="ECO:0000256" key="3">
    <source>
        <dbReference type="ARBA" id="ARBA00022723"/>
    </source>
</evidence>
<keyword evidence="4 12" id="KW-0863">Zinc-finger</keyword>
<evidence type="ECO:0000259" key="14">
    <source>
        <dbReference type="PROSITE" id="PS51479"/>
    </source>
</evidence>
<feature type="domain" description="RTR1-type" evidence="14">
    <location>
        <begin position="56"/>
        <end position="141"/>
    </location>
</feature>
<dbReference type="PANTHER" id="PTHR14732">
    <property type="entry name" value="RNA POLYMERASE II SUBUNIT B1 CTD PHOSPHATASE RPAP2-RELATED"/>
    <property type="match status" value="1"/>
</dbReference>
<comment type="subcellular location">
    <subcellularLocation>
        <location evidence="1 12">Nucleus</location>
    </subcellularLocation>
</comment>
<feature type="region of interest" description="Disordered" evidence="13">
    <location>
        <begin position="213"/>
        <end position="232"/>
    </location>
</feature>
<keyword evidence="5 12" id="KW-0378">Hydrolase</keyword>
<evidence type="ECO:0000256" key="5">
    <source>
        <dbReference type="ARBA" id="ARBA00022801"/>
    </source>
</evidence>
<dbReference type="Pfam" id="PF04181">
    <property type="entry name" value="RPAP2_Rtr1"/>
    <property type="match status" value="1"/>
</dbReference>
<dbReference type="PANTHER" id="PTHR14732:SF0">
    <property type="entry name" value="RNA POLYMERASE II SUBUNIT B1 CTD PHOSPHATASE RPAP2-RELATED"/>
    <property type="match status" value="1"/>
</dbReference>
<evidence type="ECO:0000256" key="2">
    <source>
        <dbReference type="ARBA" id="ARBA00005676"/>
    </source>
</evidence>
<comment type="similarity">
    <text evidence="2 11 12">Belongs to the RPAP2 family.</text>
</comment>
<comment type="function">
    <text evidence="12">Putative RNA polymerase II subunit B1 C-terminal domain (CTD) phosphatase involved in RNA polymerase II transcription regulation.</text>
</comment>
<keyword evidence="3 12" id="KW-0479">Metal-binding</keyword>
<proteinExistence type="inferred from homology"/>
<gene>
    <name evidence="15" type="ORF">CHILSU_LOCUS9069</name>
</gene>
<organism evidence="15 16">
    <name type="scientific">Chilo suppressalis</name>
    <name type="common">Asiatic rice borer moth</name>
    <dbReference type="NCBI Taxonomy" id="168631"/>
    <lineage>
        <taxon>Eukaryota</taxon>
        <taxon>Metazoa</taxon>
        <taxon>Ecdysozoa</taxon>
        <taxon>Arthropoda</taxon>
        <taxon>Hexapoda</taxon>
        <taxon>Insecta</taxon>
        <taxon>Pterygota</taxon>
        <taxon>Neoptera</taxon>
        <taxon>Endopterygota</taxon>
        <taxon>Lepidoptera</taxon>
        <taxon>Glossata</taxon>
        <taxon>Ditrysia</taxon>
        <taxon>Pyraloidea</taxon>
        <taxon>Crambidae</taxon>
        <taxon>Crambinae</taxon>
        <taxon>Chilo</taxon>
    </lineage>
</organism>
<comment type="catalytic activity">
    <reaction evidence="10 12">
        <text>O-phospho-L-threonyl-[protein] + H2O = L-threonyl-[protein] + phosphate</text>
        <dbReference type="Rhea" id="RHEA:47004"/>
        <dbReference type="Rhea" id="RHEA-COMP:11060"/>
        <dbReference type="Rhea" id="RHEA-COMP:11605"/>
        <dbReference type="ChEBI" id="CHEBI:15377"/>
        <dbReference type="ChEBI" id="CHEBI:30013"/>
        <dbReference type="ChEBI" id="CHEBI:43474"/>
        <dbReference type="ChEBI" id="CHEBI:61977"/>
        <dbReference type="EC" id="3.1.3.16"/>
    </reaction>
</comment>
<dbReference type="Gene3D" id="1.25.40.820">
    <property type="match status" value="1"/>
</dbReference>
<dbReference type="PROSITE" id="PS51479">
    <property type="entry name" value="ZF_RTR1"/>
    <property type="match status" value="1"/>
</dbReference>
<sequence length="583" mass="67382">METSTQKSKKRMPKIEEMTKEQIRQTIIKKRECNAKAQTIVESLLEKSITENYFLQCLPDINQSHFDDIIEERAIIQLCGYPPCQKTLSIKDIPKQTYRISLKTNKVYDITTRKSFCSNSCYKSAIYVKRQMLTSPLWFREYEEIPKFHLLPYGSVGSLGQEVDLGLIDKVAVKSDKLFTCINDLANAALYEMNTGEIRNTTFEDSNKLLESNSESMNSIDKKDNKVQETAPLSKRNDISKECQEVTPIVGEVDVKRKPLKNPLNIVGEILEKPERKIDPILQNVPEKSLTKDNDMPRHSKKIIKKKQPKVTLLAIEVEKCLAEWFTLDTLLLLYGEEKVKEMLTDKGECIKEYLNNYAKSVFYNSNNYDQYQALCRKLNILELEDRRFDTQTLQRETKPLPDYSILQEESKNMQLKVKAFLAGETEIPNVVNSEQEHDKAAEENSQVTQLPLVDKHAQNALRRRIVCEHLNKVLPDILKSLGMLSLSISSDVRLLVNTFKLKANNIMFKPIQWTLIAIIVIKMLSLRDKRLEYLLEQPTAFQHLQLLLLSYNQDGGYLDRLISWLTDTDRLLDTNDTQLTVE</sequence>
<evidence type="ECO:0000256" key="9">
    <source>
        <dbReference type="ARBA" id="ARBA00047761"/>
    </source>
</evidence>
<dbReference type="EC" id="3.1.3.16" evidence="12"/>
<reference evidence="15" key="1">
    <citation type="submission" date="2021-12" db="EMBL/GenBank/DDBJ databases">
        <authorList>
            <person name="King R."/>
        </authorList>
    </citation>
    <scope>NUCLEOTIDE SEQUENCE</scope>
</reference>
<keyword evidence="8 12" id="KW-0539">Nucleus</keyword>
<evidence type="ECO:0000313" key="15">
    <source>
        <dbReference type="EMBL" id="CAH0405703.1"/>
    </source>
</evidence>
<dbReference type="InterPro" id="IPR038534">
    <property type="entry name" value="Rtr1/RPAP2_sf"/>
</dbReference>
<evidence type="ECO:0000256" key="8">
    <source>
        <dbReference type="ARBA" id="ARBA00023242"/>
    </source>
</evidence>
<dbReference type="EMBL" id="OU963898">
    <property type="protein sequence ID" value="CAH0405703.1"/>
    <property type="molecule type" value="Genomic_DNA"/>
</dbReference>
<name>A0ABN8B801_CHISP</name>
<dbReference type="InterPro" id="IPR007308">
    <property type="entry name" value="Rtr1/RPAP2_dom"/>
</dbReference>
<evidence type="ECO:0000313" key="16">
    <source>
        <dbReference type="Proteomes" id="UP001153292"/>
    </source>
</evidence>
<evidence type="ECO:0000256" key="11">
    <source>
        <dbReference type="PROSITE-ProRule" id="PRU00812"/>
    </source>
</evidence>
<protein>
    <recommendedName>
        <fullName evidence="12">RNA polymerase II subunit B1 CTD phosphatase RPAP2 homolog</fullName>
        <ecNumber evidence="12">3.1.3.16</ecNumber>
    </recommendedName>
</protein>
<evidence type="ECO:0000256" key="12">
    <source>
        <dbReference type="RuleBase" id="RU367080"/>
    </source>
</evidence>